<dbReference type="GO" id="GO:0030145">
    <property type="term" value="F:manganese ion binding"/>
    <property type="evidence" value="ECO:0007669"/>
    <property type="project" value="InterPro"/>
</dbReference>
<dbReference type="EMBL" id="LIZY01000104">
    <property type="protein sequence ID" value="KPJ62739.1"/>
    <property type="molecule type" value="Genomic_DNA"/>
</dbReference>
<dbReference type="InterPro" id="IPR016195">
    <property type="entry name" value="Pol/histidinol_Pase-like"/>
</dbReference>
<dbReference type="Proteomes" id="UP000052020">
    <property type="component" value="Unassembled WGS sequence"/>
</dbReference>
<sequence length="267" mass="29160">MIDLHTHILPGFDDGARTLAEALAIARVAESEGISCMVASPHILDEEALQRTREIARAVDALQRALDEEGIAVKVVPAAEVQMRDDLVAYLRAGLPLTINSDGRYLLLEPPFQQLPMCAEQLIFELLANGVTPIITHPERSLGFRNQPELLHKMVDNGALSQLTASSLTGMMGPDVRRFSRLMLEHGLAQIMSSDAHSPDRRPPLLRSGVAVAAELIGEEAAQRLVGDNPARVLAGRAVLREPKPVETAARRSWWSRLVPGRSGEQE</sequence>
<dbReference type="Gene3D" id="3.20.20.140">
    <property type="entry name" value="Metal-dependent hydrolases"/>
    <property type="match status" value="1"/>
</dbReference>
<protein>
    <recommendedName>
        <fullName evidence="2">protein-tyrosine-phosphatase</fullName>
        <ecNumber evidence="2">3.1.3.48</ecNumber>
    </recommendedName>
</protein>
<dbReference type="SUPFAM" id="SSF89550">
    <property type="entry name" value="PHP domain-like"/>
    <property type="match status" value="1"/>
</dbReference>
<accession>A0A0S7XKM8</accession>
<comment type="similarity">
    <text evidence="1">Belongs to the metallo-dependent hydrolases superfamily. CpsB/CapC family.</text>
</comment>
<dbReference type="PATRIC" id="fig|1704032.3.peg.791"/>
<name>A0A0S7XKM8_9BACT</name>
<gene>
    <name evidence="5" type="ORF">AMK68_04570</name>
</gene>
<reference evidence="5 6" key="1">
    <citation type="journal article" date="2015" name="Microbiome">
        <title>Genomic resolution of linkages in carbon, nitrogen, and sulfur cycling among widespread estuary sediment bacteria.</title>
        <authorList>
            <person name="Baker B.J."/>
            <person name="Lazar C.S."/>
            <person name="Teske A.P."/>
            <person name="Dick G.J."/>
        </authorList>
    </citation>
    <scope>NUCLEOTIDE SEQUENCE [LARGE SCALE GENOMIC DNA]</scope>
    <source>
        <strain evidence="5">DG_56</strain>
    </source>
</reference>
<keyword evidence="3" id="KW-0378">Hydrolase</keyword>
<dbReference type="GO" id="GO:0004725">
    <property type="term" value="F:protein tyrosine phosphatase activity"/>
    <property type="evidence" value="ECO:0007669"/>
    <property type="project" value="UniProtKB-EC"/>
</dbReference>
<evidence type="ECO:0000256" key="4">
    <source>
        <dbReference type="ARBA" id="ARBA00051722"/>
    </source>
</evidence>
<evidence type="ECO:0000256" key="2">
    <source>
        <dbReference type="ARBA" id="ARBA00013064"/>
    </source>
</evidence>
<evidence type="ECO:0000256" key="1">
    <source>
        <dbReference type="ARBA" id="ARBA00005750"/>
    </source>
</evidence>
<dbReference type="AlphaFoldDB" id="A0A0S7XKM8"/>
<evidence type="ECO:0000313" key="5">
    <source>
        <dbReference type="EMBL" id="KPJ62739.1"/>
    </source>
</evidence>
<organism evidence="5 6">
    <name type="scientific">candidate division KD3-62 bacterium DG_56</name>
    <dbReference type="NCBI Taxonomy" id="1704032"/>
    <lineage>
        <taxon>Bacteria</taxon>
        <taxon>candidate division KD3-62</taxon>
    </lineage>
</organism>
<dbReference type="PIRSF" id="PIRSF016557">
    <property type="entry name" value="Caps_synth_CpsB"/>
    <property type="match status" value="1"/>
</dbReference>
<proteinExistence type="inferred from homology"/>
<dbReference type="PANTHER" id="PTHR39181:SF1">
    <property type="entry name" value="TYROSINE-PROTEIN PHOSPHATASE YWQE"/>
    <property type="match status" value="1"/>
</dbReference>
<comment type="catalytic activity">
    <reaction evidence="4">
        <text>O-phospho-L-tyrosyl-[protein] + H2O = L-tyrosyl-[protein] + phosphate</text>
        <dbReference type="Rhea" id="RHEA:10684"/>
        <dbReference type="Rhea" id="RHEA-COMP:10136"/>
        <dbReference type="Rhea" id="RHEA-COMP:20101"/>
        <dbReference type="ChEBI" id="CHEBI:15377"/>
        <dbReference type="ChEBI" id="CHEBI:43474"/>
        <dbReference type="ChEBI" id="CHEBI:46858"/>
        <dbReference type="ChEBI" id="CHEBI:61978"/>
        <dbReference type="EC" id="3.1.3.48"/>
    </reaction>
</comment>
<evidence type="ECO:0000256" key="3">
    <source>
        <dbReference type="ARBA" id="ARBA00022801"/>
    </source>
</evidence>
<dbReference type="Pfam" id="PF19567">
    <property type="entry name" value="CpsB_CapC"/>
    <property type="match status" value="1"/>
</dbReference>
<evidence type="ECO:0000313" key="6">
    <source>
        <dbReference type="Proteomes" id="UP000052020"/>
    </source>
</evidence>
<dbReference type="InterPro" id="IPR016667">
    <property type="entry name" value="Caps_polysacc_synth_CpsB/CapC"/>
</dbReference>
<dbReference type="PANTHER" id="PTHR39181">
    <property type="entry name" value="TYROSINE-PROTEIN PHOSPHATASE YWQE"/>
    <property type="match status" value="1"/>
</dbReference>
<comment type="caution">
    <text evidence="5">The sequence shown here is derived from an EMBL/GenBank/DDBJ whole genome shotgun (WGS) entry which is preliminary data.</text>
</comment>
<dbReference type="EC" id="3.1.3.48" evidence="2"/>